<keyword evidence="8" id="KW-1185">Reference proteome</keyword>
<sequence length="108" mass="11778">MKSIVIILATLALIDLNEAAGAQTVELSAYIESLCPDSRNFINNQLKPVYDKLKAAEPQILTINLVPFGNAKLTFVSNSTVQPKLTFTCQHKAAECDGNIIQPKSNVF</sequence>
<evidence type="ECO:0000256" key="6">
    <source>
        <dbReference type="SAM" id="SignalP"/>
    </source>
</evidence>
<dbReference type="PANTHER" id="PTHR13234:SF8">
    <property type="entry name" value="GAMMA-INTERFERON-INDUCIBLE LYSOSOMAL THIOL REDUCTASE"/>
    <property type="match status" value="1"/>
</dbReference>
<dbReference type="GO" id="GO:0005576">
    <property type="term" value="C:extracellular region"/>
    <property type="evidence" value="ECO:0007669"/>
    <property type="project" value="UniProtKB-SubCell"/>
</dbReference>
<keyword evidence="4 6" id="KW-0732">Signal</keyword>
<dbReference type="GO" id="GO:0016671">
    <property type="term" value="F:oxidoreductase activity, acting on a sulfur group of donors, disulfide as acceptor"/>
    <property type="evidence" value="ECO:0007669"/>
    <property type="project" value="InterPro"/>
</dbReference>
<protein>
    <submittedName>
        <fullName evidence="7">Uncharacterized protein</fullName>
    </submittedName>
</protein>
<evidence type="ECO:0000256" key="1">
    <source>
        <dbReference type="ARBA" id="ARBA00004613"/>
    </source>
</evidence>
<feature type="chain" id="PRO_5036403666" evidence="6">
    <location>
        <begin position="20"/>
        <end position="108"/>
    </location>
</feature>
<evidence type="ECO:0000256" key="3">
    <source>
        <dbReference type="ARBA" id="ARBA00022525"/>
    </source>
</evidence>
<organism evidence="7">
    <name type="scientific">Oppiella nova</name>
    <dbReference type="NCBI Taxonomy" id="334625"/>
    <lineage>
        <taxon>Eukaryota</taxon>
        <taxon>Metazoa</taxon>
        <taxon>Ecdysozoa</taxon>
        <taxon>Arthropoda</taxon>
        <taxon>Chelicerata</taxon>
        <taxon>Arachnida</taxon>
        <taxon>Acari</taxon>
        <taxon>Acariformes</taxon>
        <taxon>Sarcoptiformes</taxon>
        <taxon>Oribatida</taxon>
        <taxon>Brachypylina</taxon>
        <taxon>Oppioidea</taxon>
        <taxon>Oppiidae</taxon>
        <taxon>Oppiella</taxon>
    </lineage>
</organism>
<dbReference type="OrthoDB" id="958254at2759"/>
<gene>
    <name evidence="7" type="ORF">ONB1V03_LOCUS18886</name>
</gene>
<comment type="similarity">
    <text evidence="2">Belongs to the GILT family.</text>
</comment>
<dbReference type="Pfam" id="PF03227">
    <property type="entry name" value="GILT"/>
    <property type="match status" value="1"/>
</dbReference>
<dbReference type="Proteomes" id="UP000728032">
    <property type="component" value="Unassembled WGS sequence"/>
</dbReference>
<keyword evidence="5" id="KW-0325">Glycoprotein</keyword>
<dbReference type="EMBL" id="CAJPVJ010027289">
    <property type="protein sequence ID" value="CAG2179462.1"/>
    <property type="molecule type" value="Genomic_DNA"/>
</dbReference>
<comment type="subcellular location">
    <subcellularLocation>
        <location evidence="1">Secreted</location>
    </subcellularLocation>
</comment>
<accession>A0A7R9ML81</accession>
<keyword evidence="3" id="KW-0964">Secreted</keyword>
<dbReference type="PANTHER" id="PTHR13234">
    <property type="entry name" value="GAMMA-INTERFERON INDUCIBLE LYSOSOMAL THIOL REDUCTASE GILT"/>
    <property type="match status" value="1"/>
</dbReference>
<proteinExistence type="inferred from homology"/>
<evidence type="ECO:0000313" key="7">
    <source>
        <dbReference type="EMBL" id="CAD7662326.1"/>
    </source>
</evidence>
<evidence type="ECO:0000313" key="8">
    <source>
        <dbReference type="Proteomes" id="UP000728032"/>
    </source>
</evidence>
<evidence type="ECO:0000256" key="4">
    <source>
        <dbReference type="ARBA" id="ARBA00022729"/>
    </source>
</evidence>
<feature type="signal peptide" evidence="6">
    <location>
        <begin position="1"/>
        <end position="19"/>
    </location>
</feature>
<name>A0A7R9ML81_9ACAR</name>
<dbReference type="EMBL" id="OC942114">
    <property type="protein sequence ID" value="CAD7662326.1"/>
    <property type="molecule type" value="Genomic_DNA"/>
</dbReference>
<evidence type="ECO:0000256" key="5">
    <source>
        <dbReference type="ARBA" id="ARBA00023180"/>
    </source>
</evidence>
<dbReference type="AlphaFoldDB" id="A0A7R9ML81"/>
<reference evidence="7" key="1">
    <citation type="submission" date="2020-11" db="EMBL/GenBank/DDBJ databases">
        <authorList>
            <person name="Tran Van P."/>
        </authorList>
    </citation>
    <scope>NUCLEOTIDE SEQUENCE</scope>
</reference>
<dbReference type="InterPro" id="IPR004911">
    <property type="entry name" value="Interferon-induced_GILT"/>
</dbReference>
<evidence type="ECO:0000256" key="2">
    <source>
        <dbReference type="ARBA" id="ARBA00005679"/>
    </source>
</evidence>